<name>A0A919PU10_9ACTN</name>
<feature type="region of interest" description="Disordered" evidence="2">
    <location>
        <begin position="384"/>
        <end position="417"/>
    </location>
</feature>
<organism evidence="3 4">
    <name type="scientific">Dactylosporangium siamense</name>
    <dbReference type="NCBI Taxonomy" id="685454"/>
    <lineage>
        <taxon>Bacteria</taxon>
        <taxon>Bacillati</taxon>
        <taxon>Actinomycetota</taxon>
        <taxon>Actinomycetes</taxon>
        <taxon>Micromonosporales</taxon>
        <taxon>Micromonosporaceae</taxon>
        <taxon>Dactylosporangium</taxon>
    </lineage>
</organism>
<dbReference type="Proteomes" id="UP000660611">
    <property type="component" value="Unassembled WGS sequence"/>
</dbReference>
<keyword evidence="1" id="KW-0175">Coiled coil</keyword>
<keyword evidence="4" id="KW-1185">Reference proteome</keyword>
<reference evidence="3" key="1">
    <citation type="submission" date="2021-01" db="EMBL/GenBank/DDBJ databases">
        <title>Whole genome shotgun sequence of Dactylosporangium siamense NBRC 106093.</title>
        <authorList>
            <person name="Komaki H."/>
            <person name="Tamura T."/>
        </authorList>
    </citation>
    <scope>NUCLEOTIDE SEQUENCE</scope>
    <source>
        <strain evidence="3">NBRC 106093</strain>
    </source>
</reference>
<comment type="caution">
    <text evidence="3">The sequence shown here is derived from an EMBL/GenBank/DDBJ whole genome shotgun (WGS) entry which is preliminary data.</text>
</comment>
<feature type="region of interest" description="Disordered" evidence="2">
    <location>
        <begin position="1"/>
        <end position="35"/>
    </location>
</feature>
<evidence type="ECO:0000313" key="3">
    <source>
        <dbReference type="EMBL" id="GIG50536.1"/>
    </source>
</evidence>
<accession>A0A919PU10</accession>
<dbReference type="AlphaFoldDB" id="A0A919PU10"/>
<feature type="compositionally biased region" description="Basic and acidic residues" evidence="2">
    <location>
        <begin position="8"/>
        <end position="35"/>
    </location>
</feature>
<sequence>MSGSPKYSEIRRNELRRQQAERERAEREQRRRQEEERRRAMALVRAKEQARARLAELTGRVRELHVEAVQFGDTEPVDELIADLGRVASGVDQAGTSAELGRTAEGIDRGERALAGMRFLLVRRRQQRVADRIAAVAALVAEVPQDVRVHYDRDGHDEIAQLLERASRMTGSDTDAAIARADAAADAAREHLDRVLQRRGAYEARQAQAAALVAAAHDRLAVLEAEAAQLRIPLTGGGPAVAAVDALDRVLRDGDLDRVVASNEEAQARLAAAERELDALTDRVIERREVLRSIVAALPDTGLQVDRDSFREQTDGSLELRAYSPAGQAFAVMVRDNAEHRTEVLYTTEAMSGEVVSGAPGRSCAPLLDIIDRLSDEVRRDGFEPGAVRWDDDDPDRRPPGSAATVAQQPNIARGAS</sequence>
<protein>
    <submittedName>
        <fullName evidence="3">Uncharacterized protein</fullName>
    </submittedName>
</protein>
<dbReference type="EMBL" id="BONQ01000132">
    <property type="protein sequence ID" value="GIG50536.1"/>
    <property type="molecule type" value="Genomic_DNA"/>
</dbReference>
<gene>
    <name evidence="3" type="ORF">Dsi01nite_085770</name>
</gene>
<evidence type="ECO:0000313" key="4">
    <source>
        <dbReference type="Proteomes" id="UP000660611"/>
    </source>
</evidence>
<evidence type="ECO:0000256" key="2">
    <source>
        <dbReference type="SAM" id="MobiDB-lite"/>
    </source>
</evidence>
<evidence type="ECO:0000256" key="1">
    <source>
        <dbReference type="SAM" id="Coils"/>
    </source>
</evidence>
<dbReference type="RefSeq" id="WP_203852181.1">
    <property type="nucleotide sequence ID" value="NZ_BAAAVW010000028.1"/>
</dbReference>
<proteinExistence type="predicted"/>
<feature type="coiled-coil region" evidence="1">
    <location>
        <begin position="256"/>
        <end position="290"/>
    </location>
</feature>